<accession>M2N2H4</accession>
<feature type="transmembrane region" description="Helical" evidence="8">
    <location>
        <begin position="52"/>
        <end position="74"/>
    </location>
</feature>
<dbReference type="OrthoDB" id="2150324at2759"/>
<evidence type="ECO:0000256" key="1">
    <source>
        <dbReference type="ARBA" id="ARBA00004141"/>
    </source>
</evidence>
<dbReference type="PANTHER" id="PTHR13018">
    <property type="entry name" value="PROBABLE MEMBRANE PROTEIN DUF221-RELATED"/>
    <property type="match status" value="1"/>
</dbReference>
<evidence type="ECO:0000256" key="4">
    <source>
        <dbReference type="ARBA" id="ARBA00022692"/>
    </source>
</evidence>
<dbReference type="Pfam" id="PF02714">
    <property type="entry name" value="RSN1_7TM"/>
    <property type="match status" value="1"/>
</dbReference>
<feature type="transmembrane region" description="Helical" evidence="8">
    <location>
        <begin position="181"/>
        <end position="202"/>
    </location>
</feature>
<comment type="subcellular location">
    <subcellularLocation>
        <location evidence="1">Membrane</location>
        <topology evidence="1">Multi-pass membrane protein</topology>
    </subcellularLocation>
</comment>
<keyword evidence="6 8" id="KW-0472">Membrane</keyword>
<evidence type="ECO:0000259" key="9">
    <source>
        <dbReference type="Pfam" id="PF02714"/>
    </source>
</evidence>
<organism evidence="12 13">
    <name type="scientific">Baudoinia panamericana (strain UAMH 10762)</name>
    <name type="common">Angels' share fungus</name>
    <name type="synonym">Baudoinia compniacensis (strain UAMH 10762)</name>
    <dbReference type="NCBI Taxonomy" id="717646"/>
    <lineage>
        <taxon>Eukaryota</taxon>
        <taxon>Fungi</taxon>
        <taxon>Dikarya</taxon>
        <taxon>Ascomycota</taxon>
        <taxon>Pezizomycotina</taxon>
        <taxon>Dothideomycetes</taxon>
        <taxon>Dothideomycetidae</taxon>
        <taxon>Mycosphaerellales</taxon>
        <taxon>Teratosphaeriaceae</taxon>
        <taxon>Baudoinia</taxon>
    </lineage>
</organism>
<proteinExistence type="inferred from homology"/>
<evidence type="ECO:0000256" key="6">
    <source>
        <dbReference type="ARBA" id="ARBA00023136"/>
    </source>
</evidence>
<feature type="coiled-coil region" evidence="7">
    <location>
        <begin position="322"/>
        <end position="349"/>
    </location>
</feature>
<keyword evidence="3" id="KW-0813">Transport</keyword>
<dbReference type="InterPro" id="IPR045122">
    <property type="entry name" value="Csc1-like"/>
</dbReference>
<keyword evidence="4 8" id="KW-0812">Transmembrane</keyword>
<dbReference type="OMA" id="AYKPPWM"/>
<evidence type="ECO:0000256" key="2">
    <source>
        <dbReference type="ARBA" id="ARBA00007779"/>
    </source>
</evidence>
<evidence type="ECO:0000256" key="8">
    <source>
        <dbReference type="SAM" id="Phobius"/>
    </source>
</evidence>
<dbReference type="Proteomes" id="UP000011761">
    <property type="component" value="Unassembled WGS sequence"/>
</dbReference>
<evidence type="ECO:0000259" key="11">
    <source>
        <dbReference type="Pfam" id="PF14703"/>
    </source>
</evidence>
<evidence type="ECO:0000256" key="3">
    <source>
        <dbReference type="ARBA" id="ARBA00022448"/>
    </source>
</evidence>
<evidence type="ECO:0000313" key="12">
    <source>
        <dbReference type="EMBL" id="EMC92870.1"/>
    </source>
</evidence>
<evidence type="ECO:0000313" key="13">
    <source>
        <dbReference type="Proteomes" id="UP000011761"/>
    </source>
</evidence>
<feature type="domain" description="CSC1/OSCA1-like N-terminal transmembrane" evidence="10">
    <location>
        <begin position="52"/>
        <end position="202"/>
    </location>
</feature>
<dbReference type="GeneID" id="19110440"/>
<dbReference type="InterPro" id="IPR003864">
    <property type="entry name" value="CSC1/OSCA1-like_7TM"/>
</dbReference>
<protein>
    <recommendedName>
        <fullName evidence="14">CSC1/OSCA1-like 7TM region domain-containing protein</fullName>
    </recommendedName>
</protein>
<dbReference type="KEGG" id="bcom:BAUCODRAFT_264965"/>
<name>M2N2H4_BAUPA</name>
<sequence length="677" mass="77098">MDVLLSEAAHLLPRQNSPSSSGSSITCTDGDTNCEFLQLIASPFASDLFSDAFWASLVTSFGITVGITLLFCFIRPYNNVVYAPRAKHADSKHAPPPVGKGLFGWIPPLIRTREAELVEKVGLDAAIFMRFCHMLRNIMLALTIVGCGVLIPVYIIAAHGSAKGVSFFLRITPQYMYGSQYFWAVVVMAYTFDIIICFFLWTNYRAVAKLRRAYFESTEYQRSLHARTLLLTDIPKQMRSDEGIVQIMESVKATHEVPRAAIARNVKDLPDLVEEHEKAVRELEKYLAKYLHDPNKLPAKRPTCKASKNDKSYKKGQKVDAIEYLTSRIKELEIEVKEVRETVDKRNAMSYGFASYESIADAHSVAYVSRKGGPKGTILRLAPKPNDLVWKNLKMPKSQRNWQNVINNLWVALLTVAWVAPNVLIAVFLSNLTHLGLVWPAFNESLKAHRRWWAVVQGVVAPAITTAFFYFLPAIFRRLCINAGDVTKTSRERHVMHKLYSFFVFNNLVVFSLFSAVFGFIAAIVSSKDSNLWNRIESQHPFQLIVGTLCQVSPYWISWLLQRNLGAAVDLGQLFTLVWGFVSRKFLSPTPRELIERTAPQPFDYAGYYNYFLFYTTVAVCFAPLQPLVLPVTAFYFWLDSFLKKYLILYIFITKYESGGEYLLYHYLRKIRSANNV</sequence>
<gene>
    <name evidence="12" type="ORF">BAUCODRAFT_264965</name>
</gene>
<keyword evidence="13" id="KW-1185">Reference proteome</keyword>
<evidence type="ECO:0000259" key="10">
    <source>
        <dbReference type="Pfam" id="PF13967"/>
    </source>
</evidence>
<dbReference type="Pfam" id="PF14703">
    <property type="entry name" value="PHM7_cyt"/>
    <property type="match status" value="1"/>
</dbReference>
<feature type="transmembrane region" description="Helical" evidence="8">
    <location>
        <begin position="452"/>
        <end position="472"/>
    </location>
</feature>
<dbReference type="InterPro" id="IPR032880">
    <property type="entry name" value="CSC1/OSCA1-like_N"/>
</dbReference>
<feature type="domain" description="CSC1/OSCA1-like 7TM region" evidence="9">
    <location>
        <begin position="404"/>
        <end position="662"/>
    </location>
</feature>
<comment type="similarity">
    <text evidence="2">Belongs to the CSC1 (TC 1.A.17) family.</text>
</comment>
<dbReference type="InterPro" id="IPR027815">
    <property type="entry name" value="CSC1/OSCA1-like_cyt"/>
</dbReference>
<dbReference type="AlphaFoldDB" id="M2N2H4"/>
<feature type="transmembrane region" description="Helical" evidence="8">
    <location>
        <begin position="138"/>
        <end position="161"/>
    </location>
</feature>
<evidence type="ECO:0008006" key="14">
    <source>
        <dbReference type="Google" id="ProtNLM"/>
    </source>
</evidence>
<dbReference type="eggNOG" id="KOG1134">
    <property type="taxonomic scope" value="Eukaryota"/>
</dbReference>
<dbReference type="PANTHER" id="PTHR13018:SF149">
    <property type="entry name" value="DOMAIN PROTEIN, PUTATIVE (AFU_ORTHOLOGUE AFUA_3G11660)-RELATED"/>
    <property type="match status" value="1"/>
</dbReference>
<keyword evidence="5 8" id="KW-1133">Transmembrane helix</keyword>
<keyword evidence="7" id="KW-0175">Coiled coil</keyword>
<feature type="transmembrane region" description="Helical" evidence="8">
    <location>
        <begin position="499"/>
        <end position="525"/>
    </location>
</feature>
<feature type="transmembrane region" description="Helical" evidence="8">
    <location>
        <begin position="409"/>
        <end position="432"/>
    </location>
</feature>
<dbReference type="HOGENOM" id="CLU_009187_1_0_1"/>
<dbReference type="GO" id="GO:0005227">
    <property type="term" value="F:calcium-activated cation channel activity"/>
    <property type="evidence" value="ECO:0007669"/>
    <property type="project" value="InterPro"/>
</dbReference>
<dbReference type="RefSeq" id="XP_007680164.1">
    <property type="nucleotide sequence ID" value="XM_007681974.1"/>
</dbReference>
<feature type="transmembrane region" description="Helical" evidence="8">
    <location>
        <begin position="612"/>
        <end position="639"/>
    </location>
</feature>
<evidence type="ECO:0000256" key="7">
    <source>
        <dbReference type="SAM" id="Coils"/>
    </source>
</evidence>
<evidence type="ECO:0000256" key="5">
    <source>
        <dbReference type="ARBA" id="ARBA00022989"/>
    </source>
</evidence>
<reference evidence="12 13" key="1">
    <citation type="journal article" date="2012" name="PLoS Pathog.">
        <title>Diverse lifestyles and strategies of plant pathogenesis encoded in the genomes of eighteen Dothideomycetes fungi.</title>
        <authorList>
            <person name="Ohm R.A."/>
            <person name="Feau N."/>
            <person name="Henrissat B."/>
            <person name="Schoch C.L."/>
            <person name="Horwitz B.A."/>
            <person name="Barry K.W."/>
            <person name="Condon B.J."/>
            <person name="Copeland A.C."/>
            <person name="Dhillon B."/>
            <person name="Glaser F."/>
            <person name="Hesse C.N."/>
            <person name="Kosti I."/>
            <person name="LaButti K."/>
            <person name="Lindquist E.A."/>
            <person name="Lucas S."/>
            <person name="Salamov A.A."/>
            <person name="Bradshaw R.E."/>
            <person name="Ciuffetti L."/>
            <person name="Hamelin R.C."/>
            <person name="Kema G.H.J."/>
            <person name="Lawrence C."/>
            <person name="Scott J.A."/>
            <person name="Spatafora J.W."/>
            <person name="Turgeon B.G."/>
            <person name="de Wit P.J.G.M."/>
            <person name="Zhong S."/>
            <person name="Goodwin S.B."/>
            <person name="Grigoriev I.V."/>
        </authorList>
    </citation>
    <scope>NUCLEOTIDE SEQUENCE [LARGE SCALE GENOMIC DNA]</scope>
    <source>
        <strain evidence="12 13">UAMH 10762</strain>
    </source>
</reference>
<dbReference type="Pfam" id="PF13967">
    <property type="entry name" value="RSN1_TM"/>
    <property type="match status" value="1"/>
</dbReference>
<dbReference type="GO" id="GO:0005886">
    <property type="term" value="C:plasma membrane"/>
    <property type="evidence" value="ECO:0007669"/>
    <property type="project" value="TreeGrafter"/>
</dbReference>
<feature type="domain" description="CSC1/OSCA1-like cytosolic" evidence="11">
    <location>
        <begin position="226"/>
        <end position="392"/>
    </location>
</feature>
<dbReference type="EMBL" id="KB445561">
    <property type="protein sequence ID" value="EMC92870.1"/>
    <property type="molecule type" value="Genomic_DNA"/>
</dbReference>